<protein>
    <submittedName>
        <fullName evidence="1">Uncharacterized protein</fullName>
    </submittedName>
</protein>
<reference evidence="1" key="1">
    <citation type="submission" date="2013-05" db="EMBL/GenBank/DDBJ databases">
        <title>Genome assembly of Cystobacter fuscus DSM 2262.</title>
        <authorList>
            <person name="Sharma G."/>
            <person name="Khatri I."/>
            <person name="Kaur C."/>
            <person name="Mayilraj S."/>
            <person name="Subramanian S."/>
        </authorList>
    </citation>
    <scope>NUCLEOTIDE SEQUENCE [LARGE SCALE GENOMIC DNA]</scope>
    <source>
        <strain evidence="1">DSM 2262</strain>
    </source>
</reference>
<dbReference type="EMBL" id="ANAH02000025">
    <property type="protein sequence ID" value="EPX58381.1"/>
    <property type="molecule type" value="Genomic_DNA"/>
</dbReference>
<gene>
    <name evidence="1" type="ORF">D187_004137</name>
</gene>
<proteinExistence type="predicted"/>
<evidence type="ECO:0000313" key="1">
    <source>
        <dbReference type="EMBL" id="EPX58381.1"/>
    </source>
</evidence>
<sequence length="107" mass="11379">MVPPHMSGPRPKTCAACGRAIAPVELYYRFTLVLEGEQDVIGTAARPGTPDAEDELATLLKRLEAGSESAEELEAQVHWERGGSVCGACRAVLVRTLSAPPDVAEPH</sequence>
<dbReference type="eggNOG" id="ENOG5031FM5">
    <property type="taxonomic scope" value="Bacteria"/>
</dbReference>
<name>S9P597_CYSF2</name>
<organism evidence="1 2">
    <name type="scientific">Cystobacter fuscus (strain ATCC 25194 / DSM 2262 / NBRC 100088 / M29)</name>
    <dbReference type="NCBI Taxonomy" id="1242864"/>
    <lineage>
        <taxon>Bacteria</taxon>
        <taxon>Pseudomonadati</taxon>
        <taxon>Myxococcota</taxon>
        <taxon>Myxococcia</taxon>
        <taxon>Myxococcales</taxon>
        <taxon>Cystobacterineae</taxon>
        <taxon>Archangiaceae</taxon>
        <taxon>Cystobacter</taxon>
    </lineage>
</organism>
<dbReference type="AlphaFoldDB" id="S9P597"/>
<accession>S9P597</accession>
<dbReference type="Proteomes" id="UP000011682">
    <property type="component" value="Unassembled WGS sequence"/>
</dbReference>
<comment type="caution">
    <text evidence="1">The sequence shown here is derived from an EMBL/GenBank/DDBJ whole genome shotgun (WGS) entry which is preliminary data.</text>
</comment>
<keyword evidence="2" id="KW-1185">Reference proteome</keyword>
<evidence type="ECO:0000313" key="2">
    <source>
        <dbReference type="Proteomes" id="UP000011682"/>
    </source>
</evidence>